<dbReference type="InterPro" id="IPR050375">
    <property type="entry name" value="MFS_TsgA-like"/>
</dbReference>
<evidence type="ECO:0000256" key="3">
    <source>
        <dbReference type="ARBA" id="ARBA00022692"/>
    </source>
</evidence>
<dbReference type="PANTHER" id="PTHR43702">
    <property type="entry name" value="L-FUCOSE-PROTON SYMPORTER"/>
    <property type="match status" value="1"/>
</dbReference>
<dbReference type="Pfam" id="PF07690">
    <property type="entry name" value="MFS_1"/>
    <property type="match status" value="1"/>
</dbReference>
<evidence type="ECO:0000256" key="5">
    <source>
        <dbReference type="ARBA" id="ARBA00023136"/>
    </source>
</evidence>
<comment type="subcellular location">
    <subcellularLocation>
        <location evidence="1">Cell inner membrane</location>
        <topology evidence="1">Multi-pass membrane protein</topology>
    </subcellularLocation>
</comment>
<evidence type="ECO:0000256" key="6">
    <source>
        <dbReference type="SAM" id="Phobius"/>
    </source>
</evidence>
<gene>
    <name evidence="8" type="ORF">Achr_25890</name>
</gene>
<evidence type="ECO:0000313" key="8">
    <source>
        <dbReference type="EMBL" id="AJE22016.1"/>
    </source>
</evidence>
<feature type="transmembrane region" description="Helical" evidence="6">
    <location>
        <begin position="243"/>
        <end position="264"/>
    </location>
</feature>
<dbReference type="CDD" id="cd17394">
    <property type="entry name" value="MFS_FucP_like"/>
    <property type="match status" value="1"/>
</dbReference>
<dbReference type="EMBL" id="CP010415">
    <property type="protein sequence ID" value="AJE22016.1"/>
    <property type="molecule type" value="Genomic_DNA"/>
</dbReference>
<dbReference type="PROSITE" id="PS50850">
    <property type="entry name" value="MFS"/>
    <property type="match status" value="1"/>
</dbReference>
<feature type="transmembrane region" description="Helical" evidence="6">
    <location>
        <begin position="192"/>
        <end position="210"/>
    </location>
</feature>
<feature type="transmembrane region" description="Helical" evidence="6">
    <location>
        <begin position="368"/>
        <end position="388"/>
    </location>
</feature>
<feature type="transmembrane region" description="Helical" evidence="6">
    <location>
        <begin position="160"/>
        <end position="180"/>
    </location>
</feature>
<keyword evidence="2" id="KW-1003">Cell membrane</keyword>
<feature type="transmembrane region" description="Helical" evidence="6">
    <location>
        <begin position="21"/>
        <end position="44"/>
    </location>
</feature>
<evidence type="ECO:0000259" key="7">
    <source>
        <dbReference type="PROSITE" id="PS50850"/>
    </source>
</evidence>
<feature type="domain" description="Major facilitator superfamily (MFS) profile" evidence="7">
    <location>
        <begin position="26"/>
        <end position="419"/>
    </location>
</feature>
<dbReference type="KEGG" id="acx:Achr_25890"/>
<dbReference type="GO" id="GO:0022857">
    <property type="term" value="F:transmembrane transporter activity"/>
    <property type="evidence" value="ECO:0007669"/>
    <property type="project" value="InterPro"/>
</dbReference>
<dbReference type="AlphaFoldDB" id="A0A0C4WNB6"/>
<feature type="transmembrane region" description="Helical" evidence="6">
    <location>
        <begin position="276"/>
        <end position="298"/>
    </location>
</feature>
<feature type="transmembrane region" description="Helical" evidence="6">
    <location>
        <begin position="91"/>
        <end position="110"/>
    </location>
</feature>
<sequence length="429" mass="45259">MNIEVSLPERSQATAGKSAPISTTFAFVLVTALFFMWGLSHGLLDVLNHHFQETLNISRAKSGLIQTAYFGAYFIMALPVGLFMERCGYKAGILLGLALFAIGALLFVPASMAATFGAFLIALFVLACGLACLEVSANLYAAALGSPDKTVQRLNFAQSFNGLGVFLGPMIGGAVLYAPPLELAGSTIAPTSLIYVSLAVLVVGLMVVFARTAFPEVGSEVEGDEAAEAPAGESVSLWRQKNFTFALLAQFCNIGAYVGVGAYFINFALEHWQGSTPQFCSFLLSVAMIGYMIGRFSGTWLMRRIPARNLLVFNAIACAFLSVVAMLAVEKVSVIAMIAMYFFMSIMYPTIFGMGVQGLGRQTNRGGSILVMALVGAAILPLVMGAIADASGMATSFIVPFACCVVVALYGLSQKPAESSASSLAAEAE</sequence>
<organism evidence="8 9">
    <name type="scientific">Azotobacter chroococcum NCIMB 8003</name>
    <dbReference type="NCBI Taxonomy" id="1328314"/>
    <lineage>
        <taxon>Bacteria</taxon>
        <taxon>Pseudomonadati</taxon>
        <taxon>Pseudomonadota</taxon>
        <taxon>Gammaproteobacteria</taxon>
        <taxon>Pseudomonadales</taxon>
        <taxon>Pseudomonadaceae</taxon>
        <taxon>Azotobacter</taxon>
    </lineage>
</organism>
<dbReference type="InterPro" id="IPR036259">
    <property type="entry name" value="MFS_trans_sf"/>
</dbReference>
<feature type="transmembrane region" description="Helical" evidence="6">
    <location>
        <begin position="64"/>
        <end position="84"/>
    </location>
</feature>
<dbReference type="InterPro" id="IPR011701">
    <property type="entry name" value="MFS"/>
</dbReference>
<evidence type="ECO:0000313" key="9">
    <source>
        <dbReference type="Proteomes" id="UP000068210"/>
    </source>
</evidence>
<accession>A0A0C4WNB6</accession>
<evidence type="ECO:0000256" key="2">
    <source>
        <dbReference type="ARBA" id="ARBA00022475"/>
    </source>
</evidence>
<reference evidence="8 9" key="1">
    <citation type="journal article" date="2015" name="PLoS ONE">
        <title>Azotobacter Genomes: The Genome of Azotobacter chroococcum NCIMB 8003 (ATCC 4412).</title>
        <authorList>
            <person name="Robson R.L."/>
            <person name="Jones R."/>
            <person name="Robson R.M."/>
            <person name="Schwartz A."/>
            <person name="Richardson T.H."/>
        </authorList>
    </citation>
    <scope>NUCLEOTIDE SEQUENCE [LARGE SCALE GENOMIC DNA]</scope>
    <source>
        <strain evidence="8 9">NCIMB 8003</strain>
    </source>
</reference>
<feature type="transmembrane region" description="Helical" evidence="6">
    <location>
        <begin position="394"/>
        <end position="412"/>
    </location>
</feature>
<name>A0A0C4WNB6_9GAMM</name>
<keyword evidence="3 6" id="KW-0812">Transmembrane</keyword>
<evidence type="ECO:0000256" key="4">
    <source>
        <dbReference type="ARBA" id="ARBA00022989"/>
    </source>
</evidence>
<protein>
    <submittedName>
        <fullName evidence="8">L-fucose:H+ symporter permease</fullName>
    </submittedName>
</protein>
<keyword evidence="9" id="KW-1185">Reference proteome</keyword>
<dbReference type="InterPro" id="IPR020846">
    <property type="entry name" value="MFS_dom"/>
</dbReference>
<proteinExistence type="predicted"/>
<keyword evidence="5 6" id="KW-0472">Membrane</keyword>
<feature type="transmembrane region" description="Helical" evidence="6">
    <location>
        <begin position="116"/>
        <end position="140"/>
    </location>
</feature>
<dbReference type="PANTHER" id="PTHR43702:SF3">
    <property type="entry name" value="PROTEIN TSGA"/>
    <property type="match status" value="1"/>
</dbReference>
<dbReference type="STRING" id="1328314.Achr_25890"/>
<feature type="transmembrane region" description="Helical" evidence="6">
    <location>
        <begin position="310"/>
        <end position="329"/>
    </location>
</feature>
<evidence type="ECO:0000256" key="1">
    <source>
        <dbReference type="ARBA" id="ARBA00004429"/>
    </source>
</evidence>
<dbReference type="RefSeq" id="WP_039804998.1">
    <property type="nucleotide sequence ID" value="NZ_CP010415.1"/>
</dbReference>
<dbReference type="Proteomes" id="UP000068210">
    <property type="component" value="Chromosome"/>
</dbReference>
<dbReference type="GO" id="GO:0005886">
    <property type="term" value="C:plasma membrane"/>
    <property type="evidence" value="ECO:0007669"/>
    <property type="project" value="UniProtKB-SubCell"/>
</dbReference>
<dbReference type="SUPFAM" id="SSF103473">
    <property type="entry name" value="MFS general substrate transporter"/>
    <property type="match status" value="1"/>
</dbReference>
<keyword evidence="4 6" id="KW-1133">Transmembrane helix</keyword>
<dbReference type="Gene3D" id="1.20.1250.20">
    <property type="entry name" value="MFS general substrate transporter like domains"/>
    <property type="match status" value="2"/>
</dbReference>
<dbReference type="HOGENOM" id="CLU_028452_0_1_6"/>
<feature type="transmembrane region" description="Helical" evidence="6">
    <location>
        <begin position="335"/>
        <end position="356"/>
    </location>
</feature>